<feature type="compositionally biased region" description="Acidic residues" evidence="1">
    <location>
        <begin position="513"/>
        <end position="522"/>
    </location>
</feature>
<protein>
    <submittedName>
        <fullName evidence="2">Uncharacterized protein</fullName>
    </submittedName>
</protein>
<evidence type="ECO:0000313" key="3">
    <source>
        <dbReference type="Proteomes" id="UP001153321"/>
    </source>
</evidence>
<sequence length="1086" mass="122728">MADKGSDITPKHVHTIINNNRAGFRDLIMEIFGIREREISISVNDANYSVEKCTDQSTVKLTSLTSMKVNLVISQEKWESIKPHKKLYGNRVYWKLREGWADVVAEALWVQHHLDCVFTFKNHNVYRTLISKFFLTIEGYCCECHAKIWCTLIKEPPKGVDVILQCSIDGIRPESHSGKKRRQLRGARRLKVADYLIDGCKDAVTWRRKEAGRIKKFGGKNPPILPSNEVVRKAKEQRLLNKYGLKFGNPALNLLNSAEHGKLVGSIQSVGVYRFNCMYWLPEQLQIYISRCRNDPNATLAIDATGGIAKRDKSEKPHIFLYQCVLVTKDGSVPTFQMVSADQRSIIVAGFLSHILAANAPIPPIVVTDFGWSLLIAVARIFGQCASLNDYLQKCYDAIRNEATSLPPTFMRLDVCHLASMITRWPCLKGKDKSLVRRFYKRCIGKACQISNLEDLYYFLESVLVVALSKFIGSGPDGELLPSVDRLRFLNNKIKGLETVYDDDEATVQSDQEGGDNTDEAPDSNPEQNLVNEGMHKPGWKSWCNTLYESAVEIADQSSKGDLINACYSSDFAKRLKTQLLPYVPLWTAIMVPIFGRGSLTATSAAVESEFADLKNREFRGEIPMRIDRFVIQHLERIDDKIKERCKTTDFLLQSQDKLSTALDNADLNKSIGAQSIQAEEPLSSIEIDNTSFDVTGYNVCSTPNISISSILSRIPSPELKVENIIPIAHSSKIIKDAEHETTQFSRIEQNLSDNDWNVCEDWRGLNKNLKRKNETDESMVKKRTRPTCLDNCPEWDFIKHSKTAHAPVLLNGNITGSVRLNNQNLNVTSTCAFDSIFQVVLSGLLANTVYSERLKSSDCPIVNLAQSVNDKKKILREHYVQRAKILTCISIFQDKVTAYTRNIVRLDVECNAAHLAQYLFEKEPSYTSSVECSCGYSNQQKSIFINVNVDTILCRGLHLMQQAIEDCITMERSCFNCKRKIRCVYKYGSHLVVDTTVFSDPGYPNRNNIVVPRLDSIKKIIEVGGMTYMLAAVVHYNLDQKHYATYGLTGEFWFKYDGLIKKRASANLNTIITPHLIVYAICSEC</sequence>
<gene>
    <name evidence="2" type="ORF">SPLIT_LOCUS11162</name>
</gene>
<dbReference type="AlphaFoldDB" id="A0A9P0IFD9"/>
<dbReference type="Proteomes" id="UP001153321">
    <property type="component" value="Chromosome 7"/>
</dbReference>
<evidence type="ECO:0000256" key="1">
    <source>
        <dbReference type="SAM" id="MobiDB-lite"/>
    </source>
</evidence>
<dbReference type="EMBL" id="LR824538">
    <property type="protein sequence ID" value="CAH1645810.1"/>
    <property type="molecule type" value="Genomic_DNA"/>
</dbReference>
<proteinExistence type="predicted"/>
<accession>A0A9P0IFD9</accession>
<organism evidence="2 3">
    <name type="scientific">Spodoptera littoralis</name>
    <name type="common">Egyptian cotton leafworm</name>
    <dbReference type="NCBI Taxonomy" id="7109"/>
    <lineage>
        <taxon>Eukaryota</taxon>
        <taxon>Metazoa</taxon>
        <taxon>Ecdysozoa</taxon>
        <taxon>Arthropoda</taxon>
        <taxon>Hexapoda</taxon>
        <taxon>Insecta</taxon>
        <taxon>Pterygota</taxon>
        <taxon>Neoptera</taxon>
        <taxon>Endopterygota</taxon>
        <taxon>Lepidoptera</taxon>
        <taxon>Glossata</taxon>
        <taxon>Ditrysia</taxon>
        <taxon>Noctuoidea</taxon>
        <taxon>Noctuidae</taxon>
        <taxon>Amphipyrinae</taxon>
        <taxon>Spodoptera</taxon>
    </lineage>
</organism>
<reference evidence="2" key="1">
    <citation type="submission" date="2022-02" db="EMBL/GenBank/DDBJ databases">
        <authorList>
            <person name="King R."/>
        </authorList>
    </citation>
    <scope>NUCLEOTIDE SEQUENCE</scope>
</reference>
<name>A0A9P0IFD9_SPOLI</name>
<keyword evidence="3" id="KW-1185">Reference proteome</keyword>
<evidence type="ECO:0000313" key="2">
    <source>
        <dbReference type="EMBL" id="CAH1645810.1"/>
    </source>
</evidence>
<feature type="region of interest" description="Disordered" evidence="1">
    <location>
        <begin position="505"/>
        <end position="533"/>
    </location>
</feature>